<dbReference type="GO" id="GO:0043565">
    <property type="term" value="F:sequence-specific DNA binding"/>
    <property type="evidence" value="ECO:0007669"/>
    <property type="project" value="InterPro"/>
</dbReference>
<reference evidence="5 6" key="1">
    <citation type="submission" date="2017-09" db="EMBL/GenBank/DDBJ databases">
        <authorList>
            <person name="Ehlers B."/>
            <person name="Leendertz F.H."/>
        </authorList>
    </citation>
    <scope>NUCLEOTIDE SEQUENCE [LARGE SCALE GENOMIC DNA]</scope>
    <source>
        <strain evidence="5 6">USBA 140</strain>
    </source>
</reference>
<dbReference type="InterPro" id="IPR018060">
    <property type="entry name" value="HTH_AraC"/>
</dbReference>
<gene>
    <name evidence="5" type="ORF">SAMN05421508_102522</name>
</gene>
<dbReference type="RefSeq" id="WP_097278259.1">
    <property type="nucleotide sequence ID" value="NZ_OCNJ01000002.1"/>
</dbReference>
<dbReference type="InterPro" id="IPR009057">
    <property type="entry name" value="Homeodomain-like_sf"/>
</dbReference>
<dbReference type="Pfam" id="PF12833">
    <property type="entry name" value="HTH_18"/>
    <property type="match status" value="1"/>
</dbReference>
<dbReference type="PANTHER" id="PTHR46796:SF2">
    <property type="entry name" value="TRANSCRIPTIONAL REGULATORY PROTEIN"/>
    <property type="match status" value="1"/>
</dbReference>
<protein>
    <submittedName>
        <fullName evidence="5">Transcriptional regulator, AraC family</fullName>
    </submittedName>
</protein>
<dbReference type="InterPro" id="IPR050204">
    <property type="entry name" value="AraC_XylS_family_regulators"/>
</dbReference>
<evidence type="ECO:0000313" key="5">
    <source>
        <dbReference type="EMBL" id="SOD92612.1"/>
    </source>
</evidence>
<dbReference type="SUPFAM" id="SSF51215">
    <property type="entry name" value="Regulatory protein AraC"/>
    <property type="match status" value="1"/>
</dbReference>
<keyword evidence="3" id="KW-0804">Transcription</keyword>
<keyword evidence="6" id="KW-1185">Reference proteome</keyword>
<name>A0A286GAT8_9PROT</name>
<keyword evidence="1" id="KW-0805">Transcription regulation</keyword>
<evidence type="ECO:0000259" key="4">
    <source>
        <dbReference type="PROSITE" id="PS01124"/>
    </source>
</evidence>
<evidence type="ECO:0000256" key="3">
    <source>
        <dbReference type="ARBA" id="ARBA00023163"/>
    </source>
</evidence>
<dbReference type="EMBL" id="OCNJ01000002">
    <property type="protein sequence ID" value="SOD92612.1"/>
    <property type="molecule type" value="Genomic_DNA"/>
</dbReference>
<dbReference type="GO" id="GO:0003700">
    <property type="term" value="F:DNA-binding transcription factor activity"/>
    <property type="evidence" value="ECO:0007669"/>
    <property type="project" value="InterPro"/>
</dbReference>
<keyword evidence="2" id="KW-0238">DNA-binding</keyword>
<dbReference type="Gene3D" id="1.10.10.60">
    <property type="entry name" value="Homeodomain-like"/>
    <property type="match status" value="1"/>
</dbReference>
<organism evidence="5 6">
    <name type="scientific">Caenispirillum bisanense</name>
    <dbReference type="NCBI Taxonomy" id="414052"/>
    <lineage>
        <taxon>Bacteria</taxon>
        <taxon>Pseudomonadati</taxon>
        <taxon>Pseudomonadota</taxon>
        <taxon>Alphaproteobacteria</taxon>
        <taxon>Rhodospirillales</taxon>
        <taxon>Novispirillaceae</taxon>
        <taxon>Caenispirillum</taxon>
    </lineage>
</organism>
<proteinExistence type="predicted"/>
<dbReference type="OrthoDB" id="9809338at2"/>
<dbReference type="InterPro" id="IPR003313">
    <property type="entry name" value="AraC-bd"/>
</dbReference>
<accession>A0A286GAT8</accession>
<dbReference type="AlphaFoldDB" id="A0A286GAT8"/>
<dbReference type="InterPro" id="IPR037923">
    <property type="entry name" value="HTH-like"/>
</dbReference>
<dbReference type="PANTHER" id="PTHR46796">
    <property type="entry name" value="HTH-TYPE TRANSCRIPTIONAL ACTIVATOR RHAS-RELATED"/>
    <property type="match status" value="1"/>
</dbReference>
<dbReference type="SUPFAM" id="SSF46689">
    <property type="entry name" value="Homeodomain-like"/>
    <property type="match status" value="2"/>
</dbReference>
<sequence>MADRIRPAPSAPGVERLEAHLHGRPFAPHRHDTYAIGITLAGVQSFRFRGETWHCLPGQAHILHPDELHDGRAGTEAGFAYRIAYLDPALVQRALGGRPLPFVAQPVVDGAGLRAAAALWDLETTVDEAARVDLIVAAADLLVVAAGGDLPTGHLDLPALERVRARIAADPAGEHPLAALEREAGLTRWTLARQFRAAFGTSPSRYRTLRRLDAARRLVAAGAGLAEAATATGFADQSHMTRQWKRAWGLTPARWAAALAAE</sequence>
<dbReference type="Pfam" id="PF02311">
    <property type="entry name" value="AraC_binding"/>
    <property type="match status" value="1"/>
</dbReference>
<feature type="domain" description="HTH araC/xylS-type" evidence="4">
    <location>
        <begin position="161"/>
        <end position="258"/>
    </location>
</feature>
<evidence type="ECO:0000313" key="6">
    <source>
        <dbReference type="Proteomes" id="UP000219621"/>
    </source>
</evidence>
<evidence type="ECO:0000256" key="1">
    <source>
        <dbReference type="ARBA" id="ARBA00023015"/>
    </source>
</evidence>
<dbReference type="PROSITE" id="PS01124">
    <property type="entry name" value="HTH_ARAC_FAMILY_2"/>
    <property type="match status" value="1"/>
</dbReference>
<dbReference type="Proteomes" id="UP000219621">
    <property type="component" value="Unassembled WGS sequence"/>
</dbReference>
<evidence type="ECO:0000256" key="2">
    <source>
        <dbReference type="ARBA" id="ARBA00023125"/>
    </source>
</evidence>
<dbReference type="SMART" id="SM00342">
    <property type="entry name" value="HTH_ARAC"/>
    <property type="match status" value="1"/>
</dbReference>